<organism evidence="4 5">
    <name type="scientific">Inhella inkyongensis</name>
    <dbReference type="NCBI Taxonomy" id="392593"/>
    <lineage>
        <taxon>Bacteria</taxon>
        <taxon>Pseudomonadati</taxon>
        <taxon>Pseudomonadota</taxon>
        <taxon>Betaproteobacteria</taxon>
        <taxon>Burkholderiales</taxon>
        <taxon>Sphaerotilaceae</taxon>
        <taxon>Inhella</taxon>
    </lineage>
</organism>
<comment type="caution">
    <text evidence="4">The sequence shown here is derived from an EMBL/GenBank/DDBJ whole genome shotgun (WGS) entry which is preliminary data.</text>
</comment>
<feature type="signal peptide" evidence="2">
    <location>
        <begin position="1"/>
        <end position="19"/>
    </location>
</feature>
<feature type="chain" id="PRO_5032703119" evidence="2">
    <location>
        <begin position="20"/>
        <end position="317"/>
    </location>
</feature>
<comment type="similarity">
    <text evidence="1">Belongs to the 'GDSL' lipolytic enzyme family.</text>
</comment>
<dbReference type="PANTHER" id="PTHR22835">
    <property type="entry name" value="ZINC FINGER FYVE DOMAIN CONTAINING PROTEIN"/>
    <property type="match status" value="1"/>
</dbReference>
<dbReference type="PANTHER" id="PTHR22835:SF659">
    <property type="entry name" value="GDSL LIPASE_ACYLHYDROLASE, PUTATIVE (AFU_ORTHOLOGUE AFUA_2G00510)-RELATED"/>
    <property type="match status" value="1"/>
</dbReference>
<evidence type="ECO:0000256" key="1">
    <source>
        <dbReference type="ARBA" id="ARBA00008668"/>
    </source>
</evidence>
<evidence type="ECO:0000259" key="3">
    <source>
        <dbReference type="Pfam" id="PF07589"/>
    </source>
</evidence>
<feature type="domain" description="Ice-binding protein C-terminal" evidence="3">
    <location>
        <begin position="292"/>
        <end position="314"/>
    </location>
</feature>
<reference evidence="4 5" key="1">
    <citation type="submission" date="2020-08" db="EMBL/GenBank/DDBJ databases">
        <title>Genomic Encyclopedia of Type Strains, Phase IV (KMG-IV): sequencing the most valuable type-strain genomes for metagenomic binning, comparative biology and taxonomic classification.</title>
        <authorList>
            <person name="Goeker M."/>
        </authorList>
    </citation>
    <scope>NUCLEOTIDE SEQUENCE [LARGE SCALE GENOMIC DNA]</scope>
    <source>
        <strain evidence="4 5">DSM 23958</strain>
    </source>
</reference>
<dbReference type="InterPro" id="IPR013424">
    <property type="entry name" value="Ice-binding_C"/>
</dbReference>
<dbReference type="Pfam" id="PF00657">
    <property type="entry name" value="Lipase_GDSL"/>
    <property type="match status" value="1"/>
</dbReference>
<dbReference type="NCBIfam" id="TIGR02595">
    <property type="entry name" value="PEP_CTERM"/>
    <property type="match status" value="1"/>
</dbReference>
<dbReference type="GO" id="GO:0016788">
    <property type="term" value="F:hydrolase activity, acting on ester bonds"/>
    <property type="evidence" value="ECO:0007669"/>
    <property type="project" value="InterPro"/>
</dbReference>
<dbReference type="SUPFAM" id="SSF52266">
    <property type="entry name" value="SGNH hydrolase"/>
    <property type="match status" value="1"/>
</dbReference>
<dbReference type="Pfam" id="PF07589">
    <property type="entry name" value="PEP-CTERM"/>
    <property type="match status" value="1"/>
</dbReference>
<accession>A0A840S160</accession>
<keyword evidence="2" id="KW-0732">Signal</keyword>
<keyword evidence="5" id="KW-1185">Reference proteome</keyword>
<dbReference type="Proteomes" id="UP000554837">
    <property type="component" value="Unassembled WGS sequence"/>
</dbReference>
<name>A0A840S160_9BURK</name>
<dbReference type="RefSeq" id="WP_175423678.1">
    <property type="nucleotide sequence ID" value="NZ_CP040709.1"/>
</dbReference>
<dbReference type="CDD" id="cd01846">
    <property type="entry name" value="fatty_acyltransferase_like"/>
    <property type="match status" value="1"/>
</dbReference>
<evidence type="ECO:0000313" key="4">
    <source>
        <dbReference type="EMBL" id="MBB5203503.1"/>
    </source>
</evidence>
<dbReference type="AlphaFoldDB" id="A0A840S160"/>
<dbReference type="InterPro" id="IPR001087">
    <property type="entry name" value="GDSL"/>
</dbReference>
<proteinExistence type="inferred from homology"/>
<dbReference type="Gene3D" id="3.40.50.1110">
    <property type="entry name" value="SGNH hydrolase"/>
    <property type="match status" value="1"/>
</dbReference>
<evidence type="ECO:0000313" key="5">
    <source>
        <dbReference type="Proteomes" id="UP000554837"/>
    </source>
</evidence>
<sequence>MKKCAVALAALMGAAVAQAVPYSQLIVFGDSLSDSGNLLARSQAYVPGVLPVGLPQAPYYQGRFSDGRAAVEWLADDLGVALRNFSVGGATTGLFNNQAPPLPGLLETGLRSQLAEFLSQGPADGQALYTVFGGANDFLVATPATANTIAAEAIGNLTQTVLDLYGAGARNFLLPLLPDLGLTPRALASADGGVGAQQMALGFNAVLAAAYGQLAQMLPSAKLHVFDLAATHHKLLQQSASIGISNTTSGCFSGFVGIPGALCNDHSTHFYFDEIHPSAVVQREIGKAFLRTVPEPASYGLAALGLLAVAARRRKSA</sequence>
<gene>
    <name evidence="4" type="ORF">HNQ51_000796</name>
</gene>
<protein>
    <submittedName>
        <fullName evidence="4">Phospholipase/lecithinase/hemolysin</fullName>
    </submittedName>
</protein>
<dbReference type="InterPro" id="IPR036514">
    <property type="entry name" value="SGNH_hydro_sf"/>
</dbReference>
<evidence type="ECO:0000256" key="2">
    <source>
        <dbReference type="SAM" id="SignalP"/>
    </source>
</evidence>
<dbReference type="EMBL" id="JACHHO010000001">
    <property type="protein sequence ID" value="MBB5203503.1"/>
    <property type="molecule type" value="Genomic_DNA"/>
</dbReference>